<protein>
    <submittedName>
        <fullName evidence="3">S41 family peptidase</fullName>
    </submittedName>
</protein>
<dbReference type="InterPro" id="IPR036034">
    <property type="entry name" value="PDZ_sf"/>
</dbReference>
<dbReference type="PANTHER" id="PTHR32060:SF22">
    <property type="entry name" value="CARBOXYL-TERMINAL-PROCESSING PEPTIDASE 3, CHLOROPLASTIC"/>
    <property type="match status" value="1"/>
</dbReference>
<feature type="domain" description="Tail specific protease" evidence="2">
    <location>
        <begin position="237"/>
        <end position="435"/>
    </location>
</feature>
<dbReference type="InterPro" id="IPR005151">
    <property type="entry name" value="Tail-specific_protease"/>
</dbReference>
<sequence length="457" mass="52533">MKRSLCVLVLIFAVNAVVAQNAYTSEQVKSDMLYLKEALEGAHYDLYAYTTREDFESNFEKVRGEIKGDSLSELEARSLFQRVVAKADIGHTSIDFPFTSYMRYAENGGTLFPLELAFESGQYWVRKNWSAVEEIEVGTELLSINGRPIEDIVEEISLHISAERAYLKLAKIELYSFPRLYWQVFGEQEGFEIEVRSKEGIRKYMLEAVELIGGYEMKRNEIIDSQLTLEFLQQSAYLNPGSFSGDEPAYRQFIDSAFIEIKKKNSQNLIIDLRNNGGGDNSFSDYLLAYVADRPFQWNSAFSLKTSSILKDHVRQRYDTTEAYWREVFVHENGEIYDFDFEDCEPRPKEERFMGDVYVLVNRQSHSQAAVTASQFQDYGWATIVGEETGDYPSLYASVFRFALPQTQIEVQVSKGYMVRVNGSEKPEGVIPDILIRDHLLDEEDEILDGLLQKLND</sequence>
<proteinExistence type="predicted"/>
<accession>A0ABT3CYL4</accession>
<feature type="signal peptide" evidence="1">
    <location>
        <begin position="1"/>
        <end position="19"/>
    </location>
</feature>
<reference evidence="3 4" key="1">
    <citation type="submission" date="2022-10" db="EMBL/GenBank/DDBJ databases">
        <title>Comparative genomics and taxonomic characterization of three novel marine species of genus Reichenbachiella exhibiting antioxidant and polysaccharide degradation activities.</title>
        <authorList>
            <person name="Muhammad N."/>
            <person name="Lee Y.-J."/>
            <person name="Ko J."/>
            <person name="Kim S.-G."/>
        </authorList>
    </citation>
    <scope>NUCLEOTIDE SEQUENCE [LARGE SCALE GENOMIC DNA]</scope>
    <source>
        <strain evidence="3 4">ABR2-5</strain>
    </source>
</reference>
<dbReference type="InterPro" id="IPR029045">
    <property type="entry name" value="ClpP/crotonase-like_dom_sf"/>
</dbReference>
<evidence type="ECO:0000256" key="1">
    <source>
        <dbReference type="SAM" id="SignalP"/>
    </source>
</evidence>
<dbReference type="Pfam" id="PF03572">
    <property type="entry name" value="Peptidase_S41"/>
    <property type="match status" value="1"/>
</dbReference>
<evidence type="ECO:0000313" key="3">
    <source>
        <dbReference type="EMBL" id="MCV9388781.1"/>
    </source>
</evidence>
<evidence type="ECO:0000313" key="4">
    <source>
        <dbReference type="Proteomes" id="UP001300692"/>
    </source>
</evidence>
<comment type="caution">
    <text evidence="3">The sequence shown here is derived from an EMBL/GenBank/DDBJ whole genome shotgun (WGS) entry which is preliminary data.</text>
</comment>
<dbReference type="PANTHER" id="PTHR32060">
    <property type="entry name" value="TAIL-SPECIFIC PROTEASE"/>
    <property type="match status" value="1"/>
</dbReference>
<feature type="chain" id="PRO_5045799654" evidence="1">
    <location>
        <begin position="20"/>
        <end position="457"/>
    </location>
</feature>
<dbReference type="Proteomes" id="UP001300692">
    <property type="component" value="Unassembled WGS sequence"/>
</dbReference>
<evidence type="ECO:0000259" key="2">
    <source>
        <dbReference type="Pfam" id="PF03572"/>
    </source>
</evidence>
<dbReference type="EMBL" id="JAOYOD010000001">
    <property type="protein sequence ID" value="MCV9388781.1"/>
    <property type="molecule type" value="Genomic_DNA"/>
</dbReference>
<dbReference type="RefSeq" id="WP_264139674.1">
    <property type="nucleotide sequence ID" value="NZ_JAOYOD010000001.1"/>
</dbReference>
<name>A0ABT3CYL4_9BACT</name>
<keyword evidence="4" id="KW-1185">Reference proteome</keyword>
<gene>
    <name evidence="3" type="ORF">N7U62_19030</name>
</gene>
<keyword evidence="1" id="KW-0732">Signal</keyword>
<dbReference type="SUPFAM" id="SSF52096">
    <property type="entry name" value="ClpP/crotonase"/>
    <property type="match status" value="1"/>
</dbReference>
<dbReference type="Gene3D" id="3.90.226.10">
    <property type="entry name" value="2-enoyl-CoA Hydratase, Chain A, domain 1"/>
    <property type="match status" value="1"/>
</dbReference>
<organism evidence="3 4">
    <name type="scientific">Reichenbachiella ulvae</name>
    <dbReference type="NCBI Taxonomy" id="2980104"/>
    <lineage>
        <taxon>Bacteria</taxon>
        <taxon>Pseudomonadati</taxon>
        <taxon>Bacteroidota</taxon>
        <taxon>Cytophagia</taxon>
        <taxon>Cytophagales</taxon>
        <taxon>Reichenbachiellaceae</taxon>
        <taxon>Reichenbachiella</taxon>
    </lineage>
</organism>
<dbReference type="Gene3D" id="2.30.42.10">
    <property type="match status" value="1"/>
</dbReference>